<proteinExistence type="inferred from homology"/>
<dbReference type="AlphaFoldDB" id="A0A6J7CL30"/>
<dbReference type="EMBL" id="CAFBLF010000129">
    <property type="protein sequence ID" value="CAB4870074.1"/>
    <property type="molecule type" value="Genomic_DNA"/>
</dbReference>
<name>A0A6J7CL30_9ZZZZ</name>
<dbReference type="Gene3D" id="3.30.110.150">
    <property type="entry name" value="SepF-like protein"/>
    <property type="match status" value="1"/>
</dbReference>
<dbReference type="Pfam" id="PF04472">
    <property type="entry name" value="SepF"/>
    <property type="match status" value="1"/>
</dbReference>
<dbReference type="EMBL" id="CAFBLO010000002">
    <property type="protein sequence ID" value="CAB4857478.1"/>
    <property type="molecule type" value="Genomic_DNA"/>
</dbReference>
<gene>
    <name evidence="5" type="ORF">UFOPK1961_00092</name>
    <name evidence="7" type="ORF">UFOPK3339_00848</name>
    <name evidence="6" type="ORF">UFOPK3364_00057</name>
</gene>
<keyword evidence="2" id="KW-0717">Septation</keyword>
<dbReference type="InterPro" id="IPR007561">
    <property type="entry name" value="Cell_div_SepF/SepF-rel"/>
</dbReference>
<keyword evidence="1" id="KW-0132">Cell division</keyword>
<dbReference type="InterPro" id="IPR038594">
    <property type="entry name" value="SepF-like_sf"/>
</dbReference>
<evidence type="ECO:0000256" key="1">
    <source>
        <dbReference type="ARBA" id="ARBA00022618"/>
    </source>
</evidence>
<dbReference type="PANTHER" id="PTHR35798:SF1">
    <property type="entry name" value="CELL DIVISION PROTEIN SEPF"/>
    <property type="match status" value="1"/>
</dbReference>
<keyword evidence="3" id="KW-0131">Cell cycle</keyword>
<sequence length="148" mass="16446">MRKTLEYLGFVASSSQFPRERASVRPDVPRSSGPRPVAAPVRSMSRSRHEPSYSVIHTMRPRRYASDASGIAETFADGSPIIVDLSMMQEADVRRLIDFMSGLVKGLDGTIRRVAVKVFMLTPAGIEQFDDELDQNSLQTSDDEELLA</sequence>
<dbReference type="PANTHER" id="PTHR35798">
    <property type="entry name" value="CELL DIVISION PROTEIN SEPF"/>
    <property type="match status" value="1"/>
</dbReference>
<dbReference type="EMBL" id="CAEZVJ010000005">
    <property type="protein sequence ID" value="CAB4621556.1"/>
    <property type="molecule type" value="Genomic_DNA"/>
</dbReference>
<evidence type="ECO:0000256" key="2">
    <source>
        <dbReference type="ARBA" id="ARBA00023210"/>
    </source>
</evidence>
<feature type="compositionally biased region" description="Basic and acidic residues" evidence="4">
    <location>
        <begin position="19"/>
        <end position="28"/>
    </location>
</feature>
<accession>A0A6J7CL30</accession>
<dbReference type="HAMAP" id="MF_01197">
    <property type="entry name" value="SepF"/>
    <property type="match status" value="1"/>
</dbReference>
<organism evidence="6">
    <name type="scientific">freshwater metagenome</name>
    <dbReference type="NCBI Taxonomy" id="449393"/>
    <lineage>
        <taxon>unclassified sequences</taxon>
        <taxon>metagenomes</taxon>
        <taxon>ecological metagenomes</taxon>
    </lineage>
</organism>
<evidence type="ECO:0000256" key="4">
    <source>
        <dbReference type="SAM" id="MobiDB-lite"/>
    </source>
</evidence>
<evidence type="ECO:0000313" key="7">
    <source>
        <dbReference type="EMBL" id="CAB4870074.1"/>
    </source>
</evidence>
<reference evidence="6" key="1">
    <citation type="submission" date="2020-05" db="EMBL/GenBank/DDBJ databases">
        <authorList>
            <person name="Chiriac C."/>
            <person name="Salcher M."/>
            <person name="Ghai R."/>
            <person name="Kavagutti S V."/>
        </authorList>
    </citation>
    <scope>NUCLEOTIDE SEQUENCE</scope>
</reference>
<feature type="region of interest" description="Disordered" evidence="4">
    <location>
        <begin position="19"/>
        <end position="53"/>
    </location>
</feature>
<protein>
    <submittedName>
        <fullName evidence="6">Unannotated protein</fullName>
    </submittedName>
</protein>
<evidence type="ECO:0000313" key="6">
    <source>
        <dbReference type="EMBL" id="CAB4857478.1"/>
    </source>
</evidence>
<evidence type="ECO:0000313" key="5">
    <source>
        <dbReference type="EMBL" id="CAB4621556.1"/>
    </source>
</evidence>
<dbReference type="InterPro" id="IPR023052">
    <property type="entry name" value="Cell_div_SepF"/>
</dbReference>
<dbReference type="GO" id="GO:0000917">
    <property type="term" value="P:division septum assembly"/>
    <property type="evidence" value="ECO:0007669"/>
    <property type="project" value="UniProtKB-KW"/>
</dbReference>
<evidence type="ECO:0000256" key="3">
    <source>
        <dbReference type="ARBA" id="ARBA00023306"/>
    </source>
</evidence>